<evidence type="ECO:0000313" key="3">
    <source>
        <dbReference type="Proteomes" id="UP000177698"/>
    </source>
</evidence>
<feature type="transmembrane region" description="Helical" evidence="1">
    <location>
        <begin position="146"/>
        <end position="171"/>
    </location>
</feature>
<dbReference type="Proteomes" id="UP000177698">
    <property type="component" value="Unassembled WGS sequence"/>
</dbReference>
<organism evidence="2 3">
    <name type="scientific">Candidatus Roizmanbacteria bacterium RIFCSPLOWO2_01_FULL_37_12</name>
    <dbReference type="NCBI Taxonomy" id="1802056"/>
    <lineage>
        <taxon>Bacteria</taxon>
        <taxon>Candidatus Roizmaniibacteriota</taxon>
    </lineage>
</organism>
<keyword evidence="1" id="KW-0472">Membrane</keyword>
<dbReference type="InterPro" id="IPR010390">
    <property type="entry name" value="ABC-2_transporter-like"/>
</dbReference>
<keyword evidence="1" id="KW-1133">Transmembrane helix</keyword>
<dbReference type="AlphaFoldDB" id="A0A1F7IGE0"/>
<dbReference type="PANTHER" id="PTHR36833">
    <property type="entry name" value="SLR0610 PROTEIN-RELATED"/>
    <property type="match status" value="1"/>
</dbReference>
<evidence type="ECO:0008006" key="4">
    <source>
        <dbReference type="Google" id="ProtNLM"/>
    </source>
</evidence>
<accession>A0A1F7IGE0</accession>
<gene>
    <name evidence="2" type="ORF">A2954_01140</name>
</gene>
<feature type="transmembrane region" description="Helical" evidence="1">
    <location>
        <begin position="200"/>
        <end position="217"/>
    </location>
</feature>
<proteinExistence type="predicted"/>
<name>A0A1F7IGE0_9BACT</name>
<comment type="caution">
    <text evidence="2">The sequence shown here is derived from an EMBL/GenBank/DDBJ whole genome shotgun (WGS) entry which is preliminary data.</text>
</comment>
<dbReference type="Pfam" id="PF06182">
    <property type="entry name" value="ABC2_membrane_6"/>
    <property type="match status" value="1"/>
</dbReference>
<feature type="transmembrane region" description="Helical" evidence="1">
    <location>
        <begin position="109"/>
        <end position="134"/>
    </location>
</feature>
<evidence type="ECO:0000256" key="1">
    <source>
        <dbReference type="SAM" id="Phobius"/>
    </source>
</evidence>
<dbReference type="STRING" id="1802056.A2954_01140"/>
<keyword evidence="1" id="KW-0812">Transmembrane</keyword>
<dbReference type="EMBL" id="MGAG01000002">
    <property type="protein sequence ID" value="OGK42430.1"/>
    <property type="molecule type" value="Genomic_DNA"/>
</dbReference>
<feature type="transmembrane region" description="Helical" evidence="1">
    <location>
        <begin position="229"/>
        <end position="248"/>
    </location>
</feature>
<protein>
    <recommendedName>
        <fullName evidence="4">ABC transporter permease</fullName>
    </recommendedName>
</protein>
<sequence length="260" mass="29725">MNRSLKIFLFYSKLSLKTIIQGKLGIFLFTLGKIFRFVFLLSLIYLVFSKTRLVKGYSLDQMIVFYLTFNIVDTTAQILFREVYRFRPMVVSGSFDLTLLKPHHPFFRVLVGGLDFLDVFLLIPTIILTIYFILKLPGITLLPTAFYLLLIANSLVMATAFHIAVLALAILTTEVDHTIMIYRDLTALGRFPMDIYKEPVRGIFTFIIPVGIMMGFPPKALLGLLSPTFFLFSLILSTMLFLISLKLWNLALKKYQSYGG</sequence>
<evidence type="ECO:0000313" key="2">
    <source>
        <dbReference type="EMBL" id="OGK42430.1"/>
    </source>
</evidence>
<dbReference type="PANTHER" id="PTHR36833:SF1">
    <property type="entry name" value="INTEGRAL MEMBRANE TRANSPORT PROTEIN"/>
    <property type="match status" value="1"/>
</dbReference>
<feature type="transmembrane region" description="Helical" evidence="1">
    <location>
        <begin position="24"/>
        <end position="48"/>
    </location>
</feature>
<reference evidence="2 3" key="1">
    <citation type="journal article" date="2016" name="Nat. Commun.">
        <title>Thousands of microbial genomes shed light on interconnected biogeochemical processes in an aquifer system.</title>
        <authorList>
            <person name="Anantharaman K."/>
            <person name="Brown C.T."/>
            <person name="Hug L.A."/>
            <person name="Sharon I."/>
            <person name="Castelle C.J."/>
            <person name="Probst A.J."/>
            <person name="Thomas B.C."/>
            <person name="Singh A."/>
            <person name="Wilkins M.J."/>
            <person name="Karaoz U."/>
            <person name="Brodie E.L."/>
            <person name="Williams K.H."/>
            <person name="Hubbard S.S."/>
            <person name="Banfield J.F."/>
        </authorList>
    </citation>
    <scope>NUCLEOTIDE SEQUENCE [LARGE SCALE GENOMIC DNA]</scope>
</reference>
<feature type="transmembrane region" description="Helical" evidence="1">
    <location>
        <begin position="63"/>
        <end position="80"/>
    </location>
</feature>